<keyword evidence="7" id="KW-1278">Translocase</keyword>
<reference evidence="10 11" key="1">
    <citation type="submission" date="2014-04" db="EMBL/GenBank/DDBJ databases">
        <title>Draft genome sequence of Bacillus azotoformans MEV2011, a (co-) denitrifying strain unable to grow in the presence of oxygen.</title>
        <authorList>
            <person name="Nielsen M."/>
            <person name="Schreiber L."/>
            <person name="Finster K."/>
            <person name="Schramm A."/>
        </authorList>
    </citation>
    <scope>NUCLEOTIDE SEQUENCE [LARGE SCALE GENOMIC DNA]</scope>
    <source>
        <strain evidence="10 11">MEV2011</strain>
    </source>
</reference>
<protein>
    <submittedName>
        <fullName evidence="10">ATPase component of various ABC-type transport systems with duplicated ATPase domain</fullName>
    </submittedName>
</protein>
<dbReference type="RefSeq" id="WP_035197792.1">
    <property type="nucleotide sequence ID" value="NZ_JJRY01000023.1"/>
</dbReference>
<comment type="subcellular location">
    <subcellularLocation>
        <location evidence="1">Cell membrane</location>
        <topology evidence="1">Peripheral membrane protein</topology>
    </subcellularLocation>
</comment>
<evidence type="ECO:0000256" key="6">
    <source>
        <dbReference type="ARBA" id="ARBA00022840"/>
    </source>
</evidence>
<dbReference type="InterPro" id="IPR017871">
    <property type="entry name" value="ABC_transporter-like_CS"/>
</dbReference>
<dbReference type="SUPFAM" id="SSF52540">
    <property type="entry name" value="P-loop containing nucleoside triphosphate hydrolases"/>
    <property type="match status" value="2"/>
</dbReference>
<dbReference type="EMBL" id="JJRY01000023">
    <property type="protein sequence ID" value="KEF36662.1"/>
    <property type="molecule type" value="Genomic_DNA"/>
</dbReference>
<accession>A0A072NHF4</accession>
<evidence type="ECO:0000313" key="11">
    <source>
        <dbReference type="Proteomes" id="UP000027936"/>
    </source>
</evidence>
<evidence type="ECO:0000256" key="7">
    <source>
        <dbReference type="ARBA" id="ARBA00022967"/>
    </source>
</evidence>
<comment type="similarity">
    <text evidence="2">Belongs to the ABC transporter superfamily.</text>
</comment>
<dbReference type="InterPro" id="IPR003439">
    <property type="entry name" value="ABC_transporter-like_ATP-bd"/>
</dbReference>
<evidence type="ECO:0000256" key="5">
    <source>
        <dbReference type="ARBA" id="ARBA00022741"/>
    </source>
</evidence>
<evidence type="ECO:0000256" key="1">
    <source>
        <dbReference type="ARBA" id="ARBA00004202"/>
    </source>
</evidence>
<feature type="domain" description="ABC transporter" evidence="9">
    <location>
        <begin position="4"/>
        <end position="242"/>
    </location>
</feature>
<proteinExistence type="inferred from homology"/>
<dbReference type="OrthoDB" id="501320at2"/>
<dbReference type="PROSITE" id="PS50893">
    <property type="entry name" value="ABC_TRANSPORTER_2"/>
    <property type="match status" value="2"/>
</dbReference>
<evidence type="ECO:0000256" key="8">
    <source>
        <dbReference type="ARBA" id="ARBA00023136"/>
    </source>
</evidence>
<feature type="domain" description="ABC transporter" evidence="9">
    <location>
        <begin position="303"/>
        <end position="535"/>
    </location>
</feature>
<evidence type="ECO:0000313" key="10">
    <source>
        <dbReference type="EMBL" id="KEF36662.1"/>
    </source>
</evidence>
<dbReference type="InterPro" id="IPR027417">
    <property type="entry name" value="P-loop_NTPase"/>
</dbReference>
<dbReference type="GO" id="GO:0016887">
    <property type="term" value="F:ATP hydrolysis activity"/>
    <property type="evidence" value="ECO:0007669"/>
    <property type="project" value="InterPro"/>
</dbReference>
<dbReference type="GO" id="GO:0005524">
    <property type="term" value="F:ATP binding"/>
    <property type="evidence" value="ECO:0007669"/>
    <property type="project" value="UniProtKB-KW"/>
</dbReference>
<dbReference type="Pfam" id="PF00005">
    <property type="entry name" value="ABC_tran"/>
    <property type="match status" value="2"/>
</dbReference>
<dbReference type="InterPro" id="IPR050095">
    <property type="entry name" value="ECF_ABC_transporter_ATP-bd"/>
</dbReference>
<dbReference type="PATRIC" id="fig|1348973.3.peg.3964"/>
<dbReference type="CDD" id="cd03225">
    <property type="entry name" value="ABC_cobalt_CbiO_domain1"/>
    <property type="match status" value="2"/>
</dbReference>
<dbReference type="Proteomes" id="UP000027936">
    <property type="component" value="Unassembled WGS sequence"/>
</dbReference>
<dbReference type="SMART" id="SM00382">
    <property type="entry name" value="AAA"/>
    <property type="match status" value="2"/>
</dbReference>
<dbReference type="GO" id="GO:0042626">
    <property type="term" value="F:ATPase-coupled transmembrane transporter activity"/>
    <property type="evidence" value="ECO:0007669"/>
    <property type="project" value="TreeGrafter"/>
</dbReference>
<dbReference type="Gene3D" id="3.40.50.300">
    <property type="entry name" value="P-loop containing nucleotide triphosphate hydrolases"/>
    <property type="match status" value="2"/>
</dbReference>
<dbReference type="PANTHER" id="PTHR43553">
    <property type="entry name" value="HEAVY METAL TRANSPORTER"/>
    <property type="match status" value="1"/>
</dbReference>
<keyword evidence="4" id="KW-1003">Cell membrane</keyword>
<name>A0A072NHF4_SCHAZ</name>
<dbReference type="PANTHER" id="PTHR43553:SF27">
    <property type="entry name" value="ENERGY-COUPLING FACTOR TRANSPORTER ATP-BINDING PROTEIN ECFA2"/>
    <property type="match status" value="1"/>
</dbReference>
<dbReference type="PROSITE" id="PS00211">
    <property type="entry name" value="ABC_TRANSPORTER_1"/>
    <property type="match status" value="2"/>
</dbReference>
<keyword evidence="5" id="KW-0547">Nucleotide-binding</keyword>
<comment type="caution">
    <text evidence="10">The sequence shown here is derived from an EMBL/GenBank/DDBJ whole genome shotgun (WGS) entry which is preliminary data.</text>
</comment>
<dbReference type="AlphaFoldDB" id="A0A072NHF4"/>
<evidence type="ECO:0000256" key="4">
    <source>
        <dbReference type="ARBA" id="ARBA00022475"/>
    </source>
</evidence>
<keyword evidence="8" id="KW-0472">Membrane</keyword>
<evidence type="ECO:0000259" key="9">
    <source>
        <dbReference type="PROSITE" id="PS50893"/>
    </source>
</evidence>
<keyword evidence="6" id="KW-0067">ATP-binding</keyword>
<dbReference type="NCBIfam" id="NF010167">
    <property type="entry name" value="PRK13648.1"/>
    <property type="match status" value="2"/>
</dbReference>
<dbReference type="InterPro" id="IPR003593">
    <property type="entry name" value="AAA+_ATPase"/>
</dbReference>
<gene>
    <name evidence="10" type="ORF">M670_04079</name>
</gene>
<sequence length="560" mass="63338">MALIEIRNFSFTYAGEDKRLLKDISLLVEEGEMVLLCGPTGCGKSTLLRQMKKEIAPIGTKVGHIYFDQKEMETVSSLVTAKEIGIVFQDPENQIVTSTVWHELAFSLENFGYSTFEIRKKVAEMASFFGIEAWLNLSIHELSGGQKQLVNLASILLLQPRVLLLDEPTAQLDPIAAREFLQMIHRINQEFNTTIVIIEHRLEEVFPIADRVVILEDGKIKLQDTPQHVIKQIDKNDAYFQYLPEITKLFLISNENRPLQDQVPITVREGRKWLSKQNDRYFPKRVQEDLLMNKKELIRTSILECKDVFFQYDRSGKMVLEGVQYGMMKGMFSAIIGGNGAGKSTLLKILAGIEDPSRGMVLIEGHPLHKMKVQERYKKIGYLSQNPLALFTQDTVKEELAVAEVLVDGKRSTNALTEAIEFFGLERALHKHPYDLSGGERQKLALASVLLKNPEILLIDEPTKGLDPILKLDVGDLLKELQRKGISILMVTHDIEFAAKYADHCSLLFAGSIVAEGTAKEMFSDNYFYTTAINRLVRGDLPQALNYEDVLKAWDAVGCY</sequence>
<dbReference type="GO" id="GO:0043190">
    <property type="term" value="C:ATP-binding cassette (ABC) transporter complex"/>
    <property type="evidence" value="ECO:0007669"/>
    <property type="project" value="TreeGrafter"/>
</dbReference>
<evidence type="ECO:0000256" key="3">
    <source>
        <dbReference type="ARBA" id="ARBA00022448"/>
    </source>
</evidence>
<evidence type="ECO:0000256" key="2">
    <source>
        <dbReference type="ARBA" id="ARBA00005417"/>
    </source>
</evidence>
<dbReference type="InterPro" id="IPR015856">
    <property type="entry name" value="ABC_transpr_CbiO/EcfA_su"/>
</dbReference>
<keyword evidence="3" id="KW-0813">Transport</keyword>
<organism evidence="10 11">
    <name type="scientific">Schinkia azotoformans MEV2011</name>
    <dbReference type="NCBI Taxonomy" id="1348973"/>
    <lineage>
        <taxon>Bacteria</taxon>
        <taxon>Bacillati</taxon>
        <taxon>Bacillota</taxon>
        <taxon>Bacilli</taxon>
        <taxon>Bacillales</taxon>
        <taxon>Bacillaceae</taxon>
        <taxon>Calidifontibacillus/Schinkia group</taxon>
        <taxon>Schinkia</taxon>
    </lineage>
</organism>